<dbReference type="GO" id="GO:0008270">
    <property type="term" value="F:zinc ion binding"/>
    <property type="evidence" value="ECO:0007669"/>
    <property type="project" value="UniProtKB-KW"/>
</dbReference>
<keyword evidence="1" id="KW-0863">Zinc-finger</keyword>
<accession>A0A6N2ZF39</accession>
<dbReference type="PROSITE" id="PS50966">
    <property type="entry name" value="ZF_SWIM"/>
    <property type="match status" value="2"/>
</dbReference>
<evidence type="ECO:0000259" key="2">
    <source>
        <dbReference type="PROSITE" id="PS50966"/>
    </source>
</evidence>
<dbReference type="RefSeq" id="WP_115239388.1">
    <property type="nucleotide sequence ID" value="NZ_CACRTM010000017.1"/>
</dbReference>
<dbReference type="Pfam" id="PF04434">
    <property type="entry name" value="SWIM"/>
    <property type="match status" value="2"/>
</dbReference>
<sequence>MMPLRPELLELTPQALMALSNTGFVKRSQKELDNGNIPQLAQDEDGTLTAVFHDGTRTRLAKGQALKESSCTCGASGMCRHRVMLILSYQRANTGDERPEGEPESGERWHPGLWQAELAALPESVLKRAQQLADKGVAVELFCRPNETPSAKLPMSDVRFYSRSSIRFARCDCVDGSLCEHVALAVQAFTDAEAQQPGFTHLVWQTRSRKAAARGGPFDTPDGEACRQSLRQLSQLLWQSGVSQPPIGFEAAFTRAQRAAQTVNWRWVVGALAQLREGVEALQQRASHYHPEQLLSQLSGLNARLESADRMAQLADADQTPPLPWRTVVGQGIAGEAQLDHLRLISLGMRSWQDNHRYGLRIWFSDPDTGSIMHLSRSWPLAERAQSPLWQRRLFSFQAGALAGGQMITQSASRNASGELLLSARHRLSSNVPLSEEAWLLLSAPLRQPGVAALHEYLRQRPPAWVRPLNQVDNLFILPVDACLAVGWDAARQTLDAQVLSGEGQDNVLQLSLPAAASAPYAVERMAALLSQADDPVVMVSGMVTFSHGQLSLEPLVMMTRTRSWALNAEPLPVGPLPAGDILLPRSLALTLLQRTRALLIQIMHNGLRYQQKGLFREAMTLSDDLTNGGFNHLARLLHQLAERETATSEDTLSAIAQLCIQLEMMID</sequence>
<proteinExistence type="predicted"/>
<organism evidence="3">
    <name type="scientific">Klebsiella oxytoca</name>
    <dbReference type="NCBI Taxonomy" id="571"/>
    <lineage>
        <taxon>Bacteria</taxon>
        <taxon>Pseudomonadati</taxon>
        <taxon>Pseudomonadota</taxon>
        <taxon>Gammaproteobacteria</taxon>
        <taxon>Enterobacterales</taxon>
        <taxon>Enterobacteriaceae</taxon>
        <taxon>Klebsiella/Raoultella group</taxon>
        <taxon>Klebsiella</taxon>
    </lineage>
</organism>
<gene>
    <name evidence="3" type="ORF">KOLFYP65_03384</name>
</gene>
<dbReference type="EMBL" id="CACRTM010000017">
    <property type="protein sequence ID" value="VYT78159.1"/>
    <property type="molecule type" value="Genomic_DNA"/>
</dbReference>
<evidence type="ECO:0000313" key="3">
    <source>
        <dbReference type="EMBL" id="VYT78159.1"/>
    </source>
</evidence>
<name>A0A6N2ZF39_KLEOX</name>
<reference evidence="3" key="1">
    <citation type="submission" date="2019-11" db="EMBL/GenBank/DDBJ databases">
        <authorList>
            <person name="Feng L."/>
        </authorList>
    </citation>
    <scope>NUCLEOTIDE SEQUENCE</scope>
    <source>
        <strain evidence="3">KOxytocaLFYP65</strain>
    </source>
</reference>
<keyword evidence="1" id="KW-0479">Metal-binding</keyword>
<dbReference type="AlphaFoldDB" id="A0A6N2ZF39"/>
<evidence type="ECO:0000256" key="1">
    <source>
        <dbReference type="PROSITE-ProRule" id="PRU00325"/>
    </source>
</evidence>
<protein>
    <submittedName>
        <fullName evidence="3">SWIM zinc finger</fullName>
    </submittedName>
</protein>
<dbReference type="InterPro" id="IPR007527">
    <property type="entry name" value="Znf_SWIM"/>
</dbReference>
<keyword evidence="1" id="KW-0862">Zinc</keyword>
<feature type="domain" description="SWIM-type" evidence="2">
    <location>
        <begin position="156"/>
        <end position="190"/>
    </location>
</feature>
<feature type="domain" description="SWIM-type" evidence="2">
    <location>
        <begin position="56"/>
        <end position="90"/>
    </location>
</feature>